<comment type="caution">
    <text evidence="2">The sequence shown here is derived from an EMBL/GenBank/DDBJ whole genome shotgun (WGS) entry which is preliminary data.</text>
</comment>
<reference evidence="2" key="1">
    <citation type="submission" date="2023-03" db="EMBL/GenBank/DDBJ databases">
        <title>Massive genome expansion in bonnet fungi (Mycena s.s.) driven by repeated elements and novel gene families across ecological guilds.</title>
        <authorList>
            <consortium name="Lawrence Berkeley National Laboratory"/>
            <person name="Harder C.B."/>
            <person name="Miyauchi S."/>
            <person name="Viragh M."/>
            <person name="Kuo A."/>
            <person name="Thoen E."/>
            <person name="Andreopoulos B."/>
            <person name="Lu D."/>
            <person name="Skrede I."/>
            <person name="Drula E."/>
            <person name="Henrissat B."/>
            <person name="Morin E."/>
            <person name="Kohler A."/>
            <person name="Barry K."/>
            <person name="LaButti K."/>
            <person name="Morin E."/>
            <person name="Salamov A."/>
            <person name="Lipzen A."/>
            <person name="Mereny Z."/>
            <person name="Hegedus B."/>
            <person name="Baldrian P."/>
            <person name="Stursova M."/>
            <person name="Weitz H."/>
            <person name="Taylor A."/>
            <person name="Grigoriev I.V."/>
            <person name="Nagy L.G."/>
            <person name="Martin F."/>
            <person name="Kauserud H."/>
        </authorList>
    </citation>
    <scope>NUCLEOTIDE SEQUENCE</scope>
    <source>
        <strain evidence="2">9144</strain>
    </source>
</reference>
<evidence type="ECO:0000313" key="3">
    <source>
        <dbReference type="Proteomes" id="UP001219525"/>
    </source>
</evidence>
<protein>
    <submittedName>
        <fullName evidence="2">Uncharacterized protein</fullName>
    </submittedName>
</protein>
<proteinExistence type="predicted"/>
<feature type="compositionally biased region" description="Basic and acidic residues" evidence="1">
    <location>
        <begin position="28"/>
        <end position="38"/>
    </location>
</feature>
<organism evidence="2 3">
    <name type="scientific">Mycena pura</name>
    <dbReference type="NCBI Taxonomy" id="153505"/>
    <lineage>
        <taxon>Eukaryota</taxon>
        <taxon>Fungi</taxon>
        <taxon>Dikarya</taxon>
        <taxon>Basidiomycota</taxon>
        <taxon>Agaricomycotina</taxon>
        <taxon>Agaricomycetes</taxon>
        <taxon>Agaricomycetidae</taxon>
        <taxon>Agaricales</taxon>
        <taxon>Marasmiineae</taxon>
        <taxon>Mycenaceae</taxon>
        <taxon>Mycena</taxon>
    </lineage>
</organism>
<dbReference type="AlphaFoldDB" id="A0AAD6YCQ3"/>
<keyword evidence="3" id="KW-1185">Reference proteome</keyword>
<evidence type="ECO:0000313" key="2">
    <source>
        <dbReference type="EMBL" id="KAJ7213937.1"/>
    </source>
</evidence>
<feature type="region of interest" description="Disordered" evidence="1">
    <location>
        <begin position="225"/>
        <end position="279"/>
    </location>
</feature>
<sequence>MKNRSSKNASYTPATTQVAKKNGLKRVHSPEKPKDAKAVKKTKKTKDIEPEIAVATTPAPSISEAPKYEGNFDFYFDSASGADFQKRYDVLRQKQIAGKPHGLCYFGAGPSYADSSFETAAFVHPMEEMPIGLALHSITTAPATGISAQVGLLANDCGIATLNGTFTMKRVWAKPDDASIELFEGSVRVKIGYGSMYSSRGFGRGMNNELAFTAIRKRNAKGEEVGLGPRKCEGGPLSHGGGGSGSGSYGGRLFDSDDDLGLSDEESDGEDSDGNVKGSLRWHYRRHKMGIYDY</sequence>
<dbReference type="Proteomes" id="UP001219525">
    <property type="component" value="Unassembled WGS sequence"/>
</dbReference>
<feature type="compositionally biased region" description="Acidic residues" evidence="1">
    <location>
        <begin position="256"/>
        <end position="273"/>
    </location>
</feature>
<accession>A0AAD6YCQ3</accession>
<evidence type="ECO:0000256" key="1">
    <source>
        <dbReference type="SAM" id="MobiDB-lite"/>
    </source>
</evidence>
<feature type="compositionally biased region" description="Gly residues" evidence="1">
    <location>
        <begin position="237"/>
        <end position="250"/>
    </location>
</feature>
<gene>
    <name evidence="2" type="ORF">GGX14DRAFT_444647</name>
</gene>
<feature type="compositionally biased region" description="Polar residues" evidence="1">
    <location>
        <begin position="1"/>
        <end position="19"/>
    </location>
</feature>
<name>A0AAD6YCQ3_9AGAR</name>
<feature type="region of interest" description="Disordered" evidence="1">
    <location>
        <begin position="1"/>
        <end position="51"/>
    </location>
</feature>
<dbReference type="EMBL" id="JARJCW010000020">
    <property type="protein sequence ID" value="KAJ7213937.1"/>
    <property type="molecule type" value="Genomic_DNA"/>
</dbReference>